<evidence type="ECO:0000313" key="7">
    <source>
        <dbReference type="Proteomes" id="UP000502611"/>
    </source>
</evidence>
<protein>
    <submittedName>
        <fullName evidence="3">Uncharacterized protein</fullName>
    </submittedName>
</protein>
<proteinExistence type="predicted"/>
<dbReference type="EMBL" id="CP033230">
    <property type="protein sequence ID" value="AYO78757.1"/>
    <property type="molecule type" value="Genomic_DNA"/>
</dbReference>
<dbReference type="RefSeq" id="WP_017183551.1">
    <property type="nucleotide sequence ID" value="NZ_CP053021.1"/>
</dbReference>
<dbReference type="Proteomes" id="UP000502611">
    <property type="component" value="Chromosome"/>
</dbReference>
<dbReference type="EMBL" id="JGVR01000052">
    <property type="protein sequence ID" value="KEZ14397.1"/>
    <property type="molecule type" value="Genomic_DNA"/>
</dbReference>
<evidence type="ECO:0000256" key="1">
    <source>
        <dbReference type="SAM" id="MobiDB-lite"/>
    </source>
</evidence>
<reference evidence="2 6" key="2">
    <citation type="submission" date="2018-10" db="EMBL/GenBank/DDBJ databases">
        <title>Characterization and genome analysis of a novel bacterium Sphingobium yanoikuyae SJTF8 capable of degrading PAHs.</title>
        <authorList>
            <person name="Yin C."/>
            <person name="Xiong W."/>
            <person name="Liang R."/>
        </authorList>
    </citation>
    <scope>NUCLEOTIDE SEQUENCE [LARGE SCALE GENOMIC DNA]</scope>
    <source>
        <strain evidence="2 6">SJTF8</strain>
    </source>
</reference>
<feature type="compositionally biased region" description="Basic and acidic residues" evidence="1">
    <location>
        <begin position="60"/>
        <end position="75"/>
    </location>
</feature>
<organism evidence="3 5">
    <name type="scientific">Sphingobium yanoikuyae</name>
    <name type="common">Sphingomonas yanoikuyae</name>
    <dbReference type="NCBI Taxonomy" id="13690"/>
    <lineage>
        <taxon>Bacteria</taxon>
        <taxon>Pseudomonadati</taxon>
        <taxon>Pseudomonadota</taxon>
        <taxon>Alphaproteobacteria</taxon>
        <taxon>Sphingomonadales</taxon>
        <taxon>Sphingomonadaceae</taxon>
        <taxon>Sphingobium</taxon>
    </lineage>
</organism>
<reference evidence="4 7" key="3">
    <citation type="submission" date="2020-04" db="EMBL/GenBank/DDBJ databases">
        <title>The Whole Genome Analysis of High salt-tolerant Sphingobium yanoikuyae YC-XJ2 with Aryl organophosphorus flame retardants (aryl-OPFRs)-degrading capacity and characteristics of Related phosphotriesterase.</title>
        <authorList>
            <person name="Li X."/>
        </authorList>
    </citation>
    <scope>NUCLEOTIDE SEQUENCE [LARGE SCALE GENOMIC DNA]</scope>
    <source>
        <strain evidence="4 7">YC-XJ2</strain>
    </source>
</reference>
<evidence type="ECO:0000313" key="2">
    <source>
        <dbReference type="EMBL" id="AYO78757.1"/>
    </source>
</evidence>
<dbReference type="Proteomes" id="UP000028534">
    <property type="component" value="Unassembled WGS sequence"/>
</dbReference>
<evidence type="ECO:0000313" key="4">
    <source>
        <dbReference type="EMBL" id="QJR04045.1"/>
    </source>
</evidence>
<evidence type="ECO:0000313" key="3">
    <source>
        <dbReference type="EMBL" id="KEZ14397.1"/>
    </source>
</evidence>
<feature type="region of interest" description="Disordered" evidence="1">
    <location>
        <begin position="46"/>
        <end position="91"/>
    </location>
</feature>
<dbReference type="Proteomes" id="UP000280708">
    <property type="component" value="Chromosome"/>
</dbReference>
<dbReference type="AlphaFoldDB" id="A0A084E8V5"/>
<gene>
    <name evidence="3" type="ORF">CP98_04870</name>
    <name evidence="2" type="ORF">EBF16_18775</name>
    <name evidence="4" type="ORF">HH800_18675</name>
</gene>
<dbReference type="EMBL" id="CP053021">
    <property type="protein sequence ID" value="QJR04045.1"/>
    <property type="molecule type" value="Genomic_DNA"/>
</dbReference>
<evidence type="ECO:0000313" key="5">
    <source>
        <dbReference type="Proteomes" id="UP000028534"/>
    </source>
</evidence>
<sequence>MLADDLQRHWTLIFNDYPDVEDIRVIGIDLTQRGIDTGAAKAAKAAKKAAKMSGKMAKPSSEKGHKNESSEDSRSAVRPSVTERPAHWIVC</sequence>
<accession>A0A084E8V5</accession>
<reference evidence="3 5" key="1">
    <citation type="submission" date="2014-03" db="EMBL/GenBank/DDBJ databases">
        <title>Genome sequence of Sphingobium yanoikuyae B1.</title>
        <authorList>
            <person name="Gan H.M."/>
            <person name="Gan H.Y."/>
            <person name="Savka M.A."/>
        </authorList>
    </citation>
    <scope>NUCLEOTIDE SEQUENCE [LARGE SCALE GENOMIC DNA]</scope>
    <source>
        <strain evidence="3 5">B1</strain>
    </source>
</reference>
<name>A0A084E8V5_SPHYA</name>
<evidence type="ECO:0000313" key="6">
    <source>
        <dbReference type="Proteomes" id="UP000280708"/>
    </source>
</evidence>